<evidence type="ECO:0000256" key="4">
    <source>
        <dbReference type="ARBA" id="ARBA00022516"/>
    </source>
</evidence>
<proteinExistence type="inferred from homology"/>
<dbReference type="PANTHER" id="PTHR34299">
    <property type="entry name" value="DIACYLGLYCEROL KINASE"/>
    <property type="match status" value="1"/>
</dbReference>
<name>A0A1G6KK34_9BACI</name>
<feature type="active site" description="Proton acceptor" evidence="15">
    <location>
        <position position="73"/>
    </location>
</feature>
<keyword evidence="18" id="KW-0460">Magnesium</keyword>
<dbReference type="GO" id="GO:0016301">
    <property type="term" value="F:kinase activity"/>
    <property type="evidence" value="ECO:0007669"/>
    <property type="project" value="UniProtKB-KW"/>
</dbReference>
<feature type="binding site" evidence="16">
    <location>
        <position position="73"/>
    </location>
    <ligand>
        <name>substrate</name>
    </ligand>
</feature>
<evidence type="ECO:0000256" key="19">
    <source>
        <dbReference type="SAM" id="Phobius"/>
    </source>
</evidence>
<dbReference type="OrthoDB" id="9789934at2"/>
<feature type="transmembrane region" description="Helical" evidence="19">
    <location>
        <begin position="100"/>
        <end position="125"/>
    </location>
</feature>
<evidence type="ECO:0000256" key="17">
    <source>
        <dbReference type="PIRSR" id="PIRSR600829-3"/>
    </source>
</evidence>
<dbReference type="CDD" id="cd14265">
    <property type="entry name" value="UDPK_IM_like"/>
    <property type="match status" value="1"/>
</dbReference>
<keyword evidence="13" id="KW-0594">Phospholipid biosynthesis</keyword>
<evidence type="ECO:0000313" key="20">
    <source>
        <dbReference type="EMBL" id="SDC31297.1"/>
    </source>
</evidence>
<keyword evidence="12 19" id="KW-0472">Membrane</keyword>
<evidence type="ECO:0000256" key="18">
    <source>
        <dbReference type="PIRSR" id="PIRSR600829-4"/>
    </source>
</evidence>
<evidence type="ECO:0000256" key="7">
    <source>
        <dbReference type="ARBA" id="ARBA00022741"/>
    </source>
</evidence>
<dbReference type="InterPro" id="IPR033717">
    <property type="entry name" value="UDPK"/>
</dbReference>
<feature type="transmembrane region" description="Helical" evidence="19">
    <location>
        <begin position="37"/>
        <end position="53"/>
    </location>
</feature>
<keyword evidence="6 19" id="KW-0812">Transmembrane</keyword>
<dbReference type="Pfam" id="PF01219">
    <property type="entry name" value="DAGK_prokar"/>
    <property type="match status" value="1"/>
</dbReference>
<dbReference type="Proteomes" id="UP000242662">
    <property type="component" value="Unassembled WGS sequence"/>
</dbReference>
<accession>A0A1G6KK34</accession>
<dbReference type="GO" id="GO:0008654">
    <property type="term" value="P:phospholipid biosynthetic process"/>
    <property type="evidence" value="ECO:0007669"/>
    <property type="project" value="UniProtKB-KW"/>
</dbReference>
<evidence type="ECO:0000256" key="14">
    <source>
        <dbReference type="ARBA" id="ARBA00023264"/>
    </source>
</evidence>
<evidence type="ECO:0000256" key="12">
    <source>
        <dbReference type="ARBA" id="ARBA00023136"/>
    </source>
</evidence>
<keyword evidence="14" id="KW-1208">Phospholipid metabolism</keyword>
<keyword evidence="4" id="KW-0444">Lipid biosynthesis</keyword>
<dbReference type="Gene3D" id="1.10.287.3610">
    <property type="match status" value="1"/>
</dbReference>
<dbReference type="AlphaFoldDB" id="A0A1G6KK34"/>
<dbReference type="GO" id="GO:0005524">
    <property type="term" value="F:ATP binding"/>
    <property type="evidence" value="ECO:0007669"/>
    <property type="project" value="UniProtKB-KW"/>
</dbReference>
<feature type="binding site" evidence="17">
    <location>
        <position position="20"/>
    </location>
    <ligand>
        <name>ATP</name>
        <dbReference type="ChEBI" id="CHEBI:30616"/>
    </ligand>
</feature>
<keyword evidence="11" id="KW-0443">Lipid metabolism</keyword>
<evidence type="ECO:0000256" key="8">
    <source>
        <dbReference type="ARBA" id="ARBA00022777"/>
    </source>
</evidence>
<evidence type="ECO:0000256" key="5">
    <source>
        <dbReference type="ARBA" id="ARBA00022679"/>
    </source>
</evidence>
<evidence type="ECO:0000256" key="10">
    <source>
        <dbReference type="ARBA" id="ARBA00022989"/>
    </source>
</evidence>
<evidence type="ECO:0000256" key="2">
    <source>
        <dbReference type="ARBA" id="ARBA00005967"/>
    </source>
</evidence>
<gene>
    <name evidence="20" type="ORF">SAMN05421737_10758</name>
</gene>
<sequence length="128" mass="14311">MGLEDRNRKGIRRLFRSFGYAMSGLAYVCKNEQNMQVHLVSAALVICAGWYLAIPLTHWLVLLLVIGGMLTLEIMNTAIERTVDLVVEAYHPLAKRAKDIAAAAVFMFSLFAVIIGLFIFIPPIVKLF</sequence>
<keyword evidence="3" id="KW-1003">Cell membrane</keyword>
<evidence type="ECO:0000256" key="1">
    <source>
        <dbReference type="ARBA" id="ARBA00004651"/>
    </source>
</evidence>
<feature type="transmembrane region" description="Helical" evidence="19">
    <location>
        <begin position="59"/>
        <end position="79"/>
    </location>
</feature>
<evidence type="ECO:0000256" key="16">
    <source>
        <dbReference type="PIRSR" id="PIRSR600829-2"/>
    </source>
</evidence>
<feature type="binding site" evidence="16">
    <location>
        <position position="13"/>
    </location>
    <ligand>
        <name>substrate</name>
    </ligand>
</feature>
<comment type="similarity">
    <text evidence="2">Belongs to the bacterial diacylglycerol kinase family.</text>
</comment>
<evidence type="ECO:0000256" key="15">
    <source>
        <dbReference type="PIRSR" id="PIRSR600829-1"/>
    </source>
</evidence>
<dbReference type="PANTHER" id="PTHR34299:SF1">
    <property type="entry name" value="DIACYLGLYCEROL KINASE"/>
    <property type="match status" value="1"/>
</dbReference>
<keyword evidence="5" id="KW-0808">Transferase</keyword>
<organism evidence="20 21">
    <name type="scientific">Shouchella lonarensis</name>
    <dbReference type="NCBI Taxonomy" id="1464122"/>
    <lineage>
        <taxon>Bacteria</taxon>
        <taxon>Bacillati</taxon>
        <taxon>Bacillota</taxon>
        <taxon>Bacilli</taxon>
        <taxon>Bacillales</taxon>
        <taxon>Bacillaceae</taxon>
        <taxon>Shouchella</taxon>
    </lineage>
</organism>
<keyword evidence="10 19" id="KW-1133">Transmembrane helix</keyword>
<feature type="binding site" evidence="17">
    <location>
        <position position="80"/>
    </location>
    <ligand>
        <name>ATP</name>
        <dbReference type="ChEBI" id="CHEBI:30616"/>
    </ligand>
</feature>
<dbReference type="InterPro" id="IPR000829">
    <property type="entry name" value="DAGK"/>
</dbReference>
<dbReference type="EMBL" id="FMYM01000007">
    <property type="protein sequence ID" value="SDC31297.1"/>
    <property type="molecule type" value="Genomic_DNA"/>
</dbReference>
<dbReference type="GO" id="GO:0046872">
    <property type="term" value="F:metal ion binding"/>
    <property type="evidence" value="ECO:0007669"/>
    <property type="project" value="UniProtKB-KW"/>
</dbReference>
<comment type="subcellular location">
    <subcellularLocation>
        <location evidence="1">Cell membrane</location>
        <topology evidence="1">Multi-pass membrane protein</topology>
    </subcellularLocation>
</comment>
<feature type="binding site" evidence="18">
    <location>
        <position position="80"/>
    </location>
    <ligand>
        <name>a divalent metal cation</name>
        <dbReference type="ChEBI" id="CHEBI:60240"/>
    </ligand>
</feature>
<dbReference type="STRING" id="1464122.SAMN05421737_10758"/>
<feature type="binding site" evidence="17">
    <location>
        <begin position="98"/>
        <end position="99"/>
    </location>
    <ligand>
        <name>ATP</name>
        <dbReference type="ChEBI" id="CHEBI:30616"/>
    </ligand>
</feature>
<evidence type="ECO:0000256" key="9">
    <source>
        <dbReference type="ARBA" id="ARBA00022840"/>
    </source>
</evidence>
<dbReference type="GO" id="GO:0005886">
    <property type="term" value="C:plasma membrane"/>
    <property type="evidence" value="ECO:0007669"/>
    <property type="project" value="UniProtKB-SubCell"/>
</dbReference>
<keyword evidence="21" id="KW-1185">Reference proteome</keyword>
<feature type="binding site" evidence="17">
    <location>
        <position position="32"/>
    </location>
    <ligand>
        <name>ATP</name>
        <dbReference type="ChEBI" id="CHEBI:30616"/>
    </ligand>
</feature>
<evidence type="ECO:0000256" key="13">
    <source>
        <dbReference type="ARBA" id="ARBA00023209"/>
    </source>
</evidence>
<reference evidence="21" key="1">
    <citation type="submission" date="2016-09" db="EMBL/GenBank/DDBJ databases">
        <authorList>
            <person name="Varghese N."/>
            <person name="Submissions S."/>
        </authorList>
    </citation>
    <scope>NUCLEOTIDE SEQUENCE [LARGE SCALE GENOMIC DNA]</scope>
    <source>
        <strain evidence="21">25nlg</strain>
    </source>
</reference>
<dbReference type="RefSeq" id="WP_090775883.1">
    <property type="nucleotide sequence ID" value="NZ_FMYM01000007.1"/>
</dbReference>
<evidence type="ECO:0000313" key="21">
    <source>
        <dbReference type="Proteomes" id="UP000242662"/>
    </source>
</evidence>
<dbReference type="InterPro" id="IPR036945">
    <property type="entry name" value="DAGK_sf"/>
</dbReference>
<evidence type="ECO:0000256" key="11">
    <source>
        <dbReference type="ARBA" id="ARBA00023098"/>
    </source>
</evidence>
<evidence type="ECO:0000256" key="6">
    <source>
        <dbReference type="ARBA" id="ARBA00022692"/>
    </source>
</evidence>
<feature type="binding site" evidence="17">
    <location>
        <position position="13"/>
    </location>
    <ligand>
        <name>ATP</name>
        <dbReference type="ChEBI" id="CHEBI:30616"/>
    </ligand>
</feature>
<keyword evidence="8 20" id="KW-0418">Kinase</keyword>
<protein>
    <submittedName>
        <fullName evidence="20">Undecaprenol kinase</fullName>
    </submittedName>
</protein>
<evidence type="ECO:0000256" key="3">
    <source>
        <dbReference type="ARBA" id="ARBA00022475"/>
    </source>
</evidence>
<comment type="cofactor">
    <cofactor evidence="18">
        <name>Mg(2+)</name>
        <dbReference type="ChEBI" id="CHEBI:18420"/>
    </cofactor>
    <text evidence="18">Mn(2+), Zn(2+), Cd(2+) and Co(2+) support activity to lesser extents.</text>
</comment>
<keyword evidence="7 17" id="KW-0547">Nucleotide-binding</keyword>
<keyword evidence="9 17" id="KW-0067">ATP-binding</keyword>
<dbReference type="PROSITE" id="PS01069">
    <property type="entry name" value="DAGK_PROKAR"/>
    <property type="match status" value="1"/>
</dbReference>
<keyword evidence="18" id="KW-0479">Metal-binding</keyword>
<feature type="binding site" evidence="18">
    <location>
        <position position="32"/>
    </location>
    <ligand>
        <name>a divalent metal cation</name>
        <dbReference type="ChEBI" id="CHEBI:60240"/>
    </ligand>
</feature>